<dbReference type="EMBL" id="KN847520">
    <property type="protein sequence ID" value="KIV97129.1"/>
    <property type="molecule type" value="Genomic_DNA"/>
</dbReference>
<dbReference type="AlphaFoldDB" id="A0A0D1ZT90"/>
<dbReference type="GeneID" id="27318762"/>
<reference evidence="2 3" key="1">
    <citation type="submission" date="2015-01" db="EMBL/GenBank/DDBJ databases">
        <title>The Genome Sequence of Exophiala mesophila CBS40295.</title>
        <authorList>
            <consortium name="The Broad Institute Genomics Platform"/>
            <person name="Cuomo C."/>
            <person name="de Hoog S."/>
            <person name="Gorbushina A."/>
            <person name="Stielow B."/>
            <person name="Teixiera M."/>
            <person name="Abouelleil A."/>
            <person name="Chapman S.B."/>
            <person name="Priest M."/>
            <person name="Young S.K."/>
            <person name="Wortman J."/>
            <person name="Nusbaum C."/>
            <person name="Birren B."/>
        </authorList>
    </citation>
    <scope>NUCLEOTIDE SEQUENCE [LARGE SCALE GENOMIC DNA]</scope>
    <source>
        <strain evidence="2 3">CBS 40295</strain>
    </source>
</reference>
<feature type="region of interest" description="Disordered" evidence="1">
    <location>
        <begin position="1"/>
        <end position="26"/>
    </location>
</feature>
<evidence type="ECO:0000256" key="1">
    <source>
        <dbReference type="SAM" id="MobiDB-lite"/>
    </source>
</evidence>
<dbReference type="RefSeq" id="XP_016228703.1">
    <property type="nucleotide sequence ID" value="XM_016365054.1"/>
</dbReference>
<protein>
    <submittedName>
        <fullName evidence="2">Uncharacterized protein</fullName>
    </submittedName>
</protein>
<evidence type="ECO:0000313" key="3">
    <source>
        <dbReference type="Proteomes" id="UP000054302"/>
    </source>
</evidence>
<dbReference type="Proteomes" id="UP000054302">
    <property type="component" value="Unassembled WGS sequence"/>
</dbReference>
<accession>A0A0D1ZT90</accession>
<gene>
    <name evidence="2" type="ORF">PV10_00917</name>
</gene>
<organism evidence="2 3">
    <name type="scientific">Exophiala mesophila</name>
    <name type="common">Black yeast-like fungus</name>
    <dbReference type="NCBI Taxonomy" id="212818"/>
    <lineage>
        <taxon>Eukaryota</taxon>
        <taxon>Fungi</taxon>
        <taxon>Dikarya</taxon>
        <taxon>Ascomycota</taxon>
        <taxon>Pezizomycotina</taxon>
        <taxon>Eurotiomycetes</taxon>
        <taxon>Chaetothyriomycetidae</taxon>
        <taxon>Chaetothyriales</taxon>
        <taxon>Herpotrichiellaceae</taxon>
        <taxon>Exophiala</taxon>
    </lineage>
</organism>
<feature type="compositionally biased region" description="Basic and acidic residues" evidence="1">
    <location>
        <begin position="79"/>
        <end position="95"/>
    </location>
</feature>
<dbReference type="HOGENOM" id="CLU_2196988_0_0_1"/>
<sequence>MSSKRQTISPIPAEVRQKDKHDIYHPTSSHNNIVLIKHHQNTMPSTIVNEKSNIATEVASIRSTSTASSSRSLLPKQSHSQDKKALAKETPEQKALKMQARATHFALR</sequence>
<feature type="region of interest" description="Disordered" evidence="1">
    <location>
        <begin position="64"/>
        <end position="108"/>
    </location>
</feature>
<evidence type="ECO:0000313" key="2">
    <source>
        <dbReference type="EMBL" id="KIV97129.1"/>
    </source>
</evidence>
<keyword evidence="3" id="KW-1185">Reference proteome</keyword>
<proteinExistence type="predicted"/>
<dbReference type="VEuPathDB" id="FungiDB:PV10_00917"/>
<name>A0A0D1ZT90_EXOME</name>
<feature type="compositionally biased region" description="Basic and acidic residues" evidence="1">
    <location>
        <begin position="15"/>
        <end position="24"/>
    </location>
</feature>